<sequence length="314" mass="35516">MKTEVLGYGIPENNNTSDTAPAQNFVDTTEDDENRNVIIVSSEDNSDFEIDCRDPPAKKKLRTIKKQESSDSPDDSENEREKVLRRNAGDPYKGDHSLPVYQWGSENTSSGDVLKILLKPVEEALLCKKPPKSVSHNVCFLLDTTLLKSSNDWKCDDLGSWKHNEFPNLIFLQYVFTGKEHPVEVATHGNCNMRLAPAYIRTKESTVEKLRHEAISKVPKDAYHRVNKDQCGLVDANNADDFMTKLLTVKESWNAKEQQYLPTGTNATFYDYIAERAEMLISSMSRETRVNAGLGDPPLPYFNNMPESANDIYD</sequence>
<proteinExistence type="predicted"/>
<feature type="region of interest" description="Disordered" evidence="1">
    <location>
        <begin position="1"/>
        <end position="95"/>
    </location>
</feature>
<evidence type="ECO:0000313" key="3">
    <source>
        <dbReference type="Proteomes" id="UP001152795"/>
    </source>
</evidence>
<comment type="caution">
    <text evidence="2">The sequence shown here is derived from an EMBL/GenBank/DDBJ whole genome shotgun (WGS) entry which is preliminary data.</text>
</comment>
<reference evidence="2" key="1">
    <citation type="submission" date="2020-04" db="EMBL/GenBank/DDBJ databases">
        <authorList>
            <person name="Alioto T."/>
            <person name="Alioto T."/>
            <person name="Gomez Garrido J."/>
        </authorList>
    </citation>
    <scope>NUCLEOTIDE SEQUENCE</scope>
    <source>
        <strain evidence="2">A484AB</strain>
    </source>
</reference>
<organism evidence="2 3">
    <name type="scientific">Paramuricea clavata</name>
    <name type="common">Red gorgonian</name>
    <name type="synonym">Violescent sea-whip</name>
    <dbReference type="NCBI Taxonomy" id="317549"/>
    <lineage>
        <taxon>Eukaryota</taxon>
        <taxon>Metazoa</taxon>
        <taxon>Cnidaria</taxon>
        <taxon>Anthozoa</taxon>
        <taxon>Octocorallia</taxon>
        <taxon>Malacalcyonacea</taxon>
        <taxon>Plexauridae</taxon>
        <taxon>Paramuricea</taxon>
    </lineage>
</organism>
<gene>
    <name evidence="2" type="ORF">PACLA_8A074273</name>
</gene>
<keyword evidence="3" id="KW-1185">Reference proteome</keyword>
<dbReference type="EMBL" id="CACRXK020026954">
    <property type="protein sequence ID" value="CAB4040557.1"/>
    <property type="molecule type" value="Genomic_DNA"/>
</dbReference>
<dbReference type="OrthoDB" id="10629356at2759"/>
<dbReference type="AlphaFoldDB" id="A0A6S7K7F9"/>
<evidence type="ECO:0000313" key="2">
    <source>
        <dbReference type="EMBL" id="CAB4040557.1"/>
    </source>
</evidence>
<protein>
    <submittedName>
        <fullName evidence="2">Uncharacterized protein</fullName>
    </submittedName>
</protein>
<name>A0A6S7K7F9_PARCT</name>
<evidence type="ECO:0000256" key="1">
    <source>
        <dbReference type="SAM" id="MobiDB-lite"/>
    </source>
</evidence>
<feature type="compositionally biased region" description="Polar residues" evidence="1">
    <location>
        <begin position="12"/>
        <end position="27"/>
    </location>
</feature>
<feature type="compositionally biased region" description="Basic and acidic residues" evidence="1">
    <location>
        <begin position="79"/>
        <end position="95"/>
    </location>
</feature>
<accession>A0A6S7K7F9</accession>
<dbReference type="Proteomes" id="UP001152795">
    <property type="component" value="Unassembled WGS sequence"/>
</dbReference>